<evidence type="ECO:0000256" key="7">
    <source>
        <dbReference type="ARBA" id="ARBA00022490"/>
    </source>
</evidence>
<evidence type="ECO:0000256" key="5">
    <source>
        <dbReference type="ARBA" id="ARBA00011738"/>
    </source>
</evidence>
<comment type="function">
    <text evidence="16">Catalyzes the phosphorylation of pantothenate (Pan), the first step in CoA biosynthesis.</text>
</comment>
<dbReference type="InterPro" id="IPR043129">
    <property type="entry name" value="ATPase_NBD"/>
</dbReference>
<dbReference type="SUPFAM" id="SSF53067">
    <property type="entry name" value="Actin-like ATPase domain"/>
    <property type="match status" value="2"/>
</dbReference>
<dbReference type="GO" id="GO:0005737">
    <property type="term" value="C:cytoplasm"/>
    <property type="evidence" value="ECO:0007669"/>
    <property type="project" value="UniProtKB-SubCell"/>
</dbReference>
<evidence type="ECO:0000256" key="15">
    <source>
        <dbReference type="ARBA" id="ARBA00040883"/>
    </source>
</evidence>
<dbReference type="UniPathway" id="UPA00241">
    <property type="reaction ID" value="UER00352"/>
</dbReference>
<dbReference type="KEGG" id="ten:LPB136_07345"/>
<feature type="binding site" evidence="16">
    <location>
        <begin position="6"/>
        <end position="13"/>
    </location>
    <ligand>
        <name>ATP</name>
        <dbReference type="ChEBI" id="CHEBI:30616"/>
    </ligand>
</feature>
<evidence type="ECO:0000256" key="6">
    <source>
        <dbReference type="ARBA" id="ARBA00012102"/>
    </source>
</evidence>
<dbReference type="STRING" id="1850252.LPB136_07345"/>
<feature type="binding site" evidence="16">
    <location>
        <position position="171"/>
    </location>
    <ligand>
        <name>substrate</name>
    </ligand>
</feature>
<accession>A0A1L3JJ57</accession>
<evidence type="ECO:0000256" key="2">
    <source>
        <dbReference type="ARBA" id="ARBA00001958"/>
    </source>
</evidence>
<evidence type="ECO:0000256" key="10">
    <source>
        <dbReference type="ARBA" id="ARBA00022777"/>
    </source>
</evidence>
<comment type="cofactor">
    <cofactor evidence="16">
        <name>NH4(+)</name>
        <dbReference type="ChEBI" id="CHEBI:28938"/>
    </cofactor>
    <cofactor evidence="16">
        <name>K(+)</name>
        <dbReference type="ChEBI" id="CHEBI:29103"/>
    </cofactor>
    <text evidence="16">A monovalent cation. Ammonium or potassium.</text>
</comment>
<dbReference type="NCBIfam" id="TIGR00671">
    <property type="entry name" value="baf"/>
    <property type="match status" value="1"/>
</dbReference>
<dbReference type="RefSeq" id="WP_072555541.1">
    <property type="nucleotide sequence ID" value="NZ_CP018155.1"/>
</dbReference>
<proteinExistence type="inferred from homology"/>
<evidence type="ECO:0000256" key="11">
    <source>
        <dbReference type="ARBA" id="ARBA00022840"/>
    </source>
</evidence>
<dbReference type="AlphaFoldDB" id="A0A1L3JJ57"/>
<keyword evidence="7 16" id="KW-0963">Cytoplasm</keyword>
<reference evidence="17 18" key="1">
    <citation type="submission" date="2016-11" db="EMBL/GenBank/DDBJ databases">
        <title>Tenacibaculum sp. LPB0136, isolated from marine environment.</title>
        <authorList>
            <person name="Kim E."/>
            <person name="Yi H."/>
        </authorList>
    </citation>
    <scope>NUCLEOTIDE SEQUENCE [LARGE SCALE GENOMIC DNA]</scope>
    <source>
        <strain evidence="17 18">LPB0136</strain>
    </source>
</reference>
<dbReference type="GO" id="GO:0004594">
    <property type="term" value="F:pantothenate kinase activity"/>
    <property type="evidence" value="ECO:0007669"/>
    <property type="project" value="UniProtKB-UniRule"/>
</dbReference>
<dbReference type="CDD" id="cd24015">
    <property type="entry name" value="ASKHA_NBD_PanK-III"/>
    <property type="match status" value="1"/>
</dbReference>
<evidence type="ECO:0000313" key="17">
    <source>
        <dbReference type="EMBL" id="APG65171.1"/>
    </source>
</evidence>
<dbReference type="InterPro" id="IPR004619">
    <property type="entry name" value="Type_III_PanK"/>
</dbReference>
<evidence type="ECO:0000256" key="9">
    <source>
        <dbReference type="ARBA" id="ARBA00022741"/>
    </source>
</evidence>
<name>A0A1L3JJ57_9FLAO</name>
<dbReference type="EMBL" id="CP018155">
    <property type="protein sequence ID" value="APG65171.1"/>
    <property type="molecule type" value="Genomic_DNA"/>
</dbReference>
<keyword evidence="18" id="KW-1185">Reference proteome</keyword>
<evidence type="ECO:0000256" key="13">
    <source>
        <dbReference type="ARBA" id="ARBA00022993"/>
    </source>
</evidence>
<feature type="binding site" evidence="16">
    <location>
        <position position="116"/>
    </location>
    <ligand>
        <name>K(+)</name>
        <dbReference type="ChEBI" id="CHEBI:29103"/>
    </ligand>
</feature>
<keyword evidence="10 16" id="KW-0418">Kinase</keyword>
<dbReference type="PANTHER" id="PTHR34265">
    <property type="entry name" value="TYPE III PANTOTHENATE KINASE"/>
    <property type="match status" value="1"/>
</dbReference>
<dbReference type="GO" id="GO:0005524">
    <property type="term" value="F:ATP binding"/>
    <property type="evidence" value="ECO:0007669"/>
    <property type="project" value="UniProtKB-UniRule"/>
</dbReference>
<comment type="subunit">
    <text evidence="5 16">Homodimer.</text>
</comment>
<keyword evidence="9 16" id="KW-0547">Nucleotide-binding</keyword>
<feature type="binding site" evidence="16">
    <location>
        <position position="86"/>
    </location>
    <ligand>
        <name>substrate</name>
    </ligand>
</feature>
<dbReference type="EC" id="2.7.1.33" evidence="6 16"/>
<sequence>MYLIIDVGNTRIKAAVYQNDSLLELVVFDKKRIISEIKKIVKKYTIFKGIISSVATISKFKMDKLKDVLPIVELSHQTKVPFKNNYKTPKTLGVDRIALVSAAVQQFPKENTLIIDAGTCITFDFVTKEGKYLGGAISPGIKMRYKALNTFTSKLPLLENKEIENFIGDSTDTSIHSGIVNGVCNELDGVINQYKKQFNDLTVVLTGGDTNFLAKQLKSSIFATPNFVLEGLHTILIYNSKND</sequence>
<evidence type="ECO:0000256" key="12">
    <source>
        <dbReference type="ARBA" id="ARBA00022958"/>
    </source>
</evidence>
<evidence type="ECO:0000313" key="18">
    <source>
        <dbReference type="Proteomes" id="UP000181898"/>
    </source>
</evidence>
<dbReference type="GO" id="GO:0015937">
    <property type="term" value="P:coenzyme A biosynthetic process"/>
    <property type="evidence" value="ECO:0007669"/>
    <property type="project" value="UniProtKB-UniRule"/>
</dbReference>
<comment type="catalytic activity">
    <reaction evidence="1 16">
        <text>(R)-pantothenate + ATP = (R)-4'-phosphopantothenate + ADP + H(+)</text>
        <dbReference type="Rhea" id="RHEA:16373"/>
        <dbReference type="ChEBI" id="CHEBI:10986"/>
        <dbReference type="ChEBI" id="CHEBI:15378"/>
        <dbReference type="ChEBI" id="CHEBI:29032"/>
        <dbReference type="ChEBI" id="CHEBI:30616"/>
        <dbReference type="ChEBI" id="CHEBI:456216"/>
        <dbReference type="EC" id="2.7.1.33"/>
    </reaction>
</comment>
<dbReference type="GO" id="GO:0046872">
    <property type="term" value="F:metal ion binding"/>
    <property type="evidence" value="ECO:0007669"/>
    <property type="project" value="UniProtKB-KW"/>
</dbReference>
<feature type="binding site" evidence="16">
    <location>
        <position position="119"/>
    </location>
    <ligand>
        <name>ATP</name>
        <dbReference type="ChEBI" id="CHEBI:30616"/>
    </ligand>
</feature>
<comment type="similarity">
    <text evidence="14 16">Belongs to the type III pantothenate kinase family.</text>
</comment>
<protein>
    <recommendedName>
        <fullName evidence="15 16">Type III pantothenate kinase</fullName>
        <ecNumber evidence="6 16">2.7.1.33</ecNumber>
    </recommendedName>
    <alternativeName>
        <fullName evidence="16">PanK-III</fullName>
    </alternativeName>
    <alternativeName>
        <fullName evidence="16">Pantothenic acid kinase</fullName>
    </alternativeName>
</protein>
<dbReference type="PANTHER" id="PTHR34265:SF1">
    <property type="entry name" value="TYPE III PANTOTHENATE KINASE"/>
    <property type="match status" value="1"/>
</dbReference>
<feature type="active site" description="Proton acceptor" evidence="16">
    <location>
        <position position="95"/>
    </location>
</feature>
<dbReference type="OrthoDB" id="9804707at2"/>
<keyword evidence="13 16" id="KW-0173">Coenzyme A biosynthesis</keyword>
<evidence type="ECO:0000256" key="1">
    <source>
        <dbReference type="ARBA" id="ARBA00001206"/>
    </source>
</evidence>
<evidence type="ECO:0000256" key="14">
    <source>
        <dbReference type="ARBA" id="ARBA00038036"/>
    </source>
</evidence>
<dbReference type="Pfam" id="PF03309">
    <property type="entry name" value="Pan_kinase"/>
    <property type="match status" value="1"/>
</dbReference>
<keyword evidence="8 16" id="KW-0808">Transferase</keyword>
<feature type="binding site" evidence="16">
    <location>
        <begin position="93"/>
        <end position="96"/>
    </location>
    <ligand>
        <name>substrate</name>
    </ligand>
</feature>
<evidence type="ECO:0000256" key="8">
    <source>
        <dbReference type="ARBA" id="ARBA00022679"/>
    </source>
</evidence>
<evidence type="ECO:0000256" key="16">
    <source>
        <dbReference type="HAMAP-Rule" id="MF_01274"/>
    </source>
</evidence>
<gene>
    <name evidence="16" type="primary">coaX</name>
    <name evidence="17" type="ORF">LPB136_07345</name>
</gene>
<dbReference type="Gene3D" id="3.30.420.40">
    <property type="match status" value="2"/>
</dbReference>
<organism evidence="17 18">
    <name type="scientific">Tenacibaculum todarodis</name>
    <dbReference type="NCBI Taxonomy" id="1850252"/>
    <lineage>
        <taxon>Bacteria</taxon>
        <taxon>Pseudomonadati</taxon>
        <taxon>Bacteroidota</taxon>
        <taxon>Flavobacteriia</taxon>
        <taxon>Flavobacteriales</taxon>
        <taxon>Flavobacteriaceae</taxon>
        <taxon>Tenacibaculum</taxon>
    </lineage>
</organism>
<dbReference type="HAMAP" id="MF_01274">
    <property type="entry name" value="Pantothen_kinase_3"/>
    <property type="match status" value="1"/>
</dbReference>
<dbReference type="Proteomes" id="UP000181898">
    <property type="component" value="Chromosome"/>
</dbReference>
<comment type="subcellular location">
    <subcellularLocation>
        <location evidence="3 16">Cytoplasm</location>
    </subcellularLocation>
</comment>
<keyword evidence="12 16" id="KW-0630">Potassium</keyword>
<keyword evidence="16" id="KW-0479">Metal-binding</keyword>
<keyword evidence="11 16" id="KW-0067">ATP-binding</keyword>
<dbReference type="NCBIfam" id="NF009853">
    <property type="entry name" value="PRK13320.1-5"/>
    <property type="match status" value="1"/>
</dbReference>
<comment type="pathway">
    <text evidence="4 16">Cofactor biosynthesis; coenzyme A biosynthesis; CoA from (R)-pantothenate: step 1/5.</text>
</comment>
<evidence type="ECO:0000256" key="3">
    <source>
        <dbReference type="ARBA" id="ARBA00004496"/>
    </source>
</evidence>
<evidence type="ECO:0000256" key="4">
    <source>
        <dbReference type="ARBA" id="ARBA00005225"/>
    </source>
</evidence>
<comment type="cofactor">
    <cofactor evidence="2">
        <name>K(+)</name>
        <dbReference type="ChEBI" id="CHEBI:29103"/>
    </cofactor>
</comment>